<reference evidence="1" key="2">
    <citation type="journal article" date="2020" name="Nat. Commun.">
        <title>Large-scale genome sequencing of mycorrhizal fungi provides insights into the early evolution of symbiotic traits.</title>
        <authorList>
            <person name="Miyauchi S."/>
            <person name="Kiss E."/>
            <person name="Kuo A."/>
            <person name="Drula E."/>
            <person name="Kohler A."/>
            <person name="Sanchez-Garcia M."/>
            <person name="Morin E."/>
            <person name="Andreopoulos B."/>
            <person name="Barry K.W."/>
            <person name="Bonito G."/>
            <person name="Buee M."/>
            <person name="Carver A."/>
            <person name="Chen C."/>
            <person name="Cichocki N."/>
            <person name="Clum A."/>
            <person name="Culley D."/>
            <person name="Crous P.W."/>
            <person name="Fauchery L."/>
            <person name="Girlanda M."/>
            <person name="Hayes R.D."/>
            <person name="Keri Z."/>
            <person name="LaButti K."/>
            <person name="Lipzen A."/>
            <person name="Lombard V."/>
            <person name="Magnuson J."/>
            <person name="Maillard F."/>
            <person name="Murat C."/>
            <person name="Nolan M."/>
            <person name="Ohm R.A."/>
            <person name="Pangilinan J."/>
            <person name="Pereira M.F."/>
            <person name="Perotto S."/>
            <person name="Peter M."/>
            <person name="Pfister S."/>
            <person name="Riley R."/>
            <person name="Sitrit Y."/>
            <person name="Stielow J.B."/>
            <person name="Szollosi G."/>
            <person name="Zifcakova L."/>
            <person name="Stursova M."/>
            <person name="Spatafora J.W."/>
            <person name="Tedersoo L."/>
            <person name="Vaario L.M."/>
            <person name="Yamada A."/>
            <person name="Yan M."/>
            <person name="Wang P."/>
            <person name="Xu J."/>
            <person name="Bruns T."/>
            <person name="Baldrian P."/>
            <person name="Vilgalys R."/>
            <person name="Dunand C."/>
            <person name="Henrissat B."/>
            <person name="Grigoriev I.V."/>
            <person name="Hibbett D."/>
            <person name="Nagy L.G."/>
            <person name="Martin F.M."/>
        </authorList>
    </citation>
    <scope>NUCLEOTIDE SEQUENCE</scope>
    <source>
        <strain evidence="1">P2</strain>
    </source>
</reference>
<reference evidence="1" key="1">
    <citation type="submission" date="2019-10" db="EMBL/GenBank/DDBJ databases">
        <authorList>
            <consortium name="DOE Joint Genome Institute"/>
            <person name="Kuo A."/>
            <person name="Miyauchi S."/>
            <person name="Kiss E."/>
            <person name="Drula E."/>
            <person name="Kohler A."/>
            <person name="Sanchez-Garcia M."/>
            <person name="Andreopoulos B."/>
            <person name="Barry K.W."/>
            <person name="Bonito G."/>
            <person name="Buee M."/>
            <person name="Carver A."/>
            <person name="Chen C."/>
            <person name="Cichocki N."/>
            <person name="Clum A."/>
            <person name="Culley D."/>
            <person name="Crous P.W."/>
            <person name="Fauchery L."/>
            <person name="Girlanda M."/>
            <person name="Hayes R."/>
            <person name="Keri Z."/>
            <person name="Labutti K."/>
            <person name="Lipzen A."/>
            <person name="Lombard V."/>
            <person name="Magnuson J."/>
            <person name="Maillard F."/>
            <person name="Morin E."/>
            <person name="Murat C."/>
            <person name="Nolan M."/>
            <person name="Ohm R."/>
            <person name="Pangilinan J."/>
            <person name="Pereira M."/>
            <person name="Perotto S."/>
            <person name="Peter M."/>
            <person name="Riley R."/>
            <person name="Sitrit Y."/>
            <person name="Stielow B."/>
            <person name="Szollosi G."/>
            <person name="Zifcakova L."/>
            <person name="Stursova M."/>
            <person name="Spatafora J.W."/>
            <person name="Tedersoo L."/>
            <person name="Vaario L.-M."/>
            <person name="Yamada A."/>
            <person name="Yan M."/>
            <person name="Wang P."/>
            <person name="Xu J."/>
            <person name="Bruns T."/>
            <person name="Baldrian P."/>
            <person name="Vilgalys R."/>
            <person name="Henrissat B."/>
            <person name="Grigoriev I.V."/>
            <person name="Hibbett D."/>
            <person name="Nagy L.G."/>
            <person name="Martin F.M."/>
        </authorList>
    </citation>
    <scope>NUCLEOTIDE SEQUENCE</scope>
    <source>
        <strain evidence="1">P2</strain>
    </source>
</reference>
<sequence>EVKQRFQLPEEPWPVHRLDKDTTGALLLARSRLQAREFQVQFKEHDIKKTYLALVQAGEDAFLSAPGSIRNVLVYDLNGRFDRVVSVKADAAVTHWRLLGSSRKVPISLVSLELETGSKHQLRIHLSKVLNAPVLGDPLYSSNHHLSYLPGIGIQRGLYLHASHVSFHSYRQFGRYKRFRVGITAPLPPYFAQACKKLKIPLEDELIEGGVRINDVQQDLSVLRERGGNQDGMRWLL</sequence>
<name>A0ACB6Z1L5_THEGA</name>
<proteinExistence type="predicted"/>
<keyword evidence="2" id="KW-1185">Reference proteome</keyword>
<comment type="caution">
    <text evidence="1">The sequence shown here is derived from an EMBL/GenBank/DDBJ whole genome shotgun (WGS) entry which is preliminary data.</text>
</comment>
<organism evidence="1 2">
    <name type="scientific">Thelephora ganbajun</name>
    <name type="common">Ganba fungus</name>
    <dbReference type="NCBI Taxonomy" id="370292"/>
    <lineage>
        <taxon>Eukaryota</taxon>
        <taxon>Fungi</taxon>
        <taxon>Dikarya</taxon>
        <taxon>Basidiomycota</taxon>
        <taxon>Agaricomycotina</taxon>
        <taxon>Agaricomycetes</taxon>
        <taxon>Thelephorales</taxon>
        <taxon>Thelephoraceae</taxon>
        <taxon>Thelephora</taxon>
    </lineage>
</organism>
<evidence type="ECO:0000313" key="1">
    <source>
        <dbReference type="EMBL" id="KAF9643496.1"/>
    </source>
</evidence>
<feature type="non-terminal residue" evidence="1">
    <location>
        <position position="1"/>
    </location>
</feature>
<protein>
    <submittedName>
        <fullName evidence="1">Pseudouridine synthase</fullName>
    </submittedName>
</protein>
<dbReference type="Proteomes" id="UP000886501">
    <property type="component" value="Unassembled WGS sequence"/>
</dbReference>
<gene>
    <name evidence="1" type="ORF">BDM02DRAFT_3104344</name>
</gene>
<dbReference type="EMBL" id="MU118216">
    <property type="protein sequence ID" value="KAF9643496.1"/>
    <property type="molecule type" value="Genomic_DNA"/>
</dbReference>
<evidence type="ECO:0000313" key="2">
    <source>
        <dbReference type="Proteomes" id="UP000886501"/>
    </source>
</evidence>
<accession>A0ACB6Z1L5</accession>